<keyword evidence="2" id="KW-1185">Reference proteome</keyword>
<name>A0A9P5XZG0_9AGAR</name>
<sequence>MYLTLHRMARRALLFGDWSWIIVSSNASPFVQQTSHSIPFFIIGPFHALRPDKNLTSISCYDSALFWSLTRFKPIVELKHR</sequence>
<accession>A0A9P5XZG0</accession>
<evidence type="ECO:0000313" key="2">
    <source>
        <dbReference type="Proteomes" id="UP000807353"/>
    </source>
</evidence>
<proteinExistence type="predicted"/>
<organism evidence="1 2">
    <name type="scientific">Collybia nuda</name>
    <dbReference type="NCBI Taxonomy" id="64659"/>
    <lineage>
        <taxon>Eukaryota</taxon>
        <taxon>Fungi</taxon>
        <taxon>Dikarya</taxon>
        <taxon>Basidiomycota</taxon>
        <taxon>Agaricomycotina</taxon>
        <taxon>Agaricomycetes</taxon>
        <taxon>Agaricomycetidae</taxon>
        <taxon>Agaricales</taxon>
        <taxon>Tricholomatineae</taxon>
        <taxon>Clitocybaceae</taxon>
        <taxon>Collybia</taxon>
    </lineage>
</organism>
<protein>
    <submittedName>
        <fullName evidence="1">Uncharacterized protein</fullName>
    </submittedName>
</protein>
<comment type="caution">
    <text evidence="1">The sequence shown here is derived from an EMBL/GenBank/DDBJ whole genome shotgun (WGS) entry which is preliminary data.</text>
</comment>
<gene>
    <name evidence="1" type="ORF">BDZ94DRAFT_982155</name>
</gene>
<evidence type="ECO:0000313" key="1">
    <source>
        <dbReference type="EMBL" id="KAF9459904.1"/>
    </source>
</evidence>
<dbReference type="AlphaFoldDB" id="A0A9P5XZG0"/>
<dbReference type="Proteomes" id="UP000807353">
    <property type="component" value="Unassembled WGS sequence"/>
</dbReference>
<dbReference type="EMBL" id="MU150308">
    <property type="protein sequence ID" value="KAF9459904.1"/>
    <property type="molecule type" value="Genomic_DNA"/>
</dbReference>
<reference evidence="1" key="1">
    <citation type="submission" date="2020-11" db="EMBL/GenBank/DDBJ databases">
        <authorList>
            <consortium name="DOE Joint Genome Institute"/>
            <person name="Ahrendt S."/>
            <person name="Riley R."/>
            <person name="Andreopoulos W."/>
            <person name="Labutti K."/>
            <person name="Pangilinan J."/>
            <person name="Ruiz-Duenas F.J."/>
            <person name="Barrasa J.M."/>
            <person name="Sanchez-Garcia M."/>
            <person name="Camarero S."/>
            <person name="Miyauchi S."/>
            <person name="Serrano A."/>
            <person name="Linde D."/>
            <person name="Babiker R."/>
            <person name="Drula E."/>
            <person name="Ayuso-Fernandez I."/>
            <person name="Pacheco R."/>
            <person name="Padilla G."/>
            <person name="Ferreira P."/>
            <person name="Barriuso J."/>
            <person name="Kellner H."/>
            <person name="Castanera R."/>
            <person name="Alfaro M."/>
            <person name="Ramirez L."/>
            <person name="Pisabarro A.G."/>
            <person name="Kuo A."/>
            <person name="Tritt A."/>
            <person name="Lipzen A."/>
            <person name="He G."/>
            <person name="Yan M."/>
            <person name="Ng V."/>
            <person name="Cullen D."/>
            <person name="Martin F."/>
            <person name="Rosso M.-N."/>
            <person name="Henrissat B."/>
            <person name="Hibbett D."/>
            <person name="Martinez A.T."/>
            <person name="Grigoriev I.V."/>
        </authorList>
    </citation>
    <scope>NUCLEOTIDE SEQUENCE</scope>
    <source>
        <strain evidence="1">CBS 247.69</strain>
    </source>
</reference>